<feature type="transmembrane region" description="Helical" evidence="6">
    <location>
        <begin position="12"/>
        <end position="36"/>
    </location>
</feature>
<evidence type="ECO:0000256" key="3">
    <source>
        <dbReference type="ARBA" id="ARBA00022692"/>
    </source>
</evidence>
<sequence>MKARQRILRGAAANFGSLATRIAAQFLTLPILFASWEAERVGAWLLLFALPAYFGFVSAGFSGAGGTAAVAAHEKGDVAQARAHFRSSWIIATAATLVLAALFPLAVAHAGDAVAALQSVPPDTLKQTLFALAIYIVATSQVAALEIPFRAVGRYADHIAFNSASILAEIVVIAVSVSLSDDIATLATALAATRIAAAIWIAAQARRTAPAMFHGPSSRLGSSTRSLMLPSLALMLLPLVHGLNLQGYVMVIGISSGAILLAGFVATRTLTRLLDLFTSFSFSMQFYESTHLDPEDLETRRRLLAVVTILAACIAVAFSAALLVFGDLAQRIFTRAQAPFDPEVASVLLLAAGLRALAAAPFAMIAAANRHSTTVTWYFIASLAGLILAASLADRGFALPLVLAPIVFAELFQLLPAFRGALRMSNLGAGEFVASLFSRDRIGDVAWALRELRRSR</sequence>
<dbReference type="GO" id="GO:0005886">
    <property type="term" value="C:plasma membrane"/>
    <property type="evidence" value="ECO:0007669"/>
    <property type="project" value="UniProtKB-SubCell"/>
</dbReference>
<feature type="transmembrane region" description="Helical" evidence="6">
    <location>
        <begin position="399"/>
        <end position="418"/>
    </location>
</feature>
<dbReference type="AlphaFoldDB" id="A0A1I5LI15"/>
<dbReference type="PANTHER" id="PTHR30250:SF11">
    <property type="entry name" value="O-ANTIGEN TRANSPORTER-RELATED"/>
    <property type="match status" value="1"/>
</dbReference>
<comment type="subcellular location">
    <subcellularLocation>
        <location evidence="1">Cell membrane</location>
        <topology evidence="1">Multi-pass membrane protein</topology>
    </subcellularLocation>
</comment>
<keyword evidence="2" id="KW-1003">Cell membrane</keyword>
<dbReference type="STRING" id="604088.SAMN04488060_1033"/>
<feature type="transmembrane region" description="Helical" evidence="6">
    <location>
        <begin position="89"/>
        <end position="108"/>
    </location>
</feature>
<feature type="transmembrane region" description="Helical" evidence="6">
    <location>
        <begin position="375"/>
        <end position="393"/>
    </location>
</feature>
<evidence type="ECO:0000313" key="7">
    <source>
        <dbReference type="EMBL" id="SFO96948.1"/>
    </source>
</evidence>
<feature type="transmembrane region" description="Helical" evidence="6">
    <location>
        <begin position="345"/>
        <end position="368"/>
    </location>
</feature>
<dbReference type="PANTHER" id="PTHR30250">
    <property type="entry name" value="PST FAMILY PREDICTED COLANIC ACID TRANSPORTER"/>
    <property type="match status" value="1"/>
</dbReference>
<evidence type="ECO:0000256" key="2">
    <source>
        <dbReference type="ARBA" id="ARBA00022475"/>
    </source>
</evidence>
<proteinExistence type="predicted"/>
<keyword evidence="3 6" id="KW-0812">Transmembrane</keyword>
<reference evidence="8" key="1">
    <citation type="submission" date="2016-10" db="EMBL/GenBank/DDBJ databases">
        <authorList>
            <person name="Varghese N."/>
            <person name="Submissions S."/>
        </authorList>
    </citation>
    <scope>NUCLEOTIDE SEQUENCE [LARGE SCALE GENOMIC DNA]</scope>
    <source>
        <strain evidence="8">CGMCC 1.7715</strain>
    </source>
</reference>
<dbReference type="InterPro" id="IPR050833">
    <property type="entry name" value="Poly_Biosynth_Transport"/>
</dbReference>
<keyword evidence="8" id="KW-1185">Reference proteome</keyword>
<gene>
    <name evidence="7" type="ORF">SAMN04488060_1033</name>
</gene>
<evidence type="ECO:0000313" key="8">
    <source>
        <dbReference type="Proteomes" id="UP000199331"/>
    </source>
</evidence>
<protein>
    <submittedName>
        <fullName evidence="7">Membrane protein involved in the export of O-antigen and teichoic acid</fullName>
    </submittedName>
</protein>
<dbReference type="EMBL" id="FOWZ01000001">
    <property type="protein sequence ID" value="SFO96948.1"/>
    <property type="molecule type" value="Genomic_DNA"/>
</dbReference>
<dbReference type="Proteomes" id="UP000199331">
    <property type="component" value="Unassembled WGS sequence"/>
</dbReference>
<keyword evidence="5 6" id="KW-0472">Membrane</keyword>
<feature type="transmembrane region" description="Helical" evidence="6">
    <location>
        <begin position="128"/>
        <end position="147"/>
    </location>
</feature>
<evidence type="ECO:0000256" key="1">
    <source>
        <dbReference type="ARBA" id="ARBA00004651"/>
    </source>
</evidence>
<dbReference type="OrthoDB" id="7011692at2"/>
<feature type="transmembrane region" description="Helical" evidence="6">
    <location>
        <begin position="42"/>
        <end position="68"/>
    </location>
</feature>
<feature type="transmembrane region" description="Helical" evidence="6">
    <location>
        <begin position="247"/>
        <end position="266"/>
    </location>
</feature>
<keyword evidence="4 6" id="KW-1133">Transmembrane helix</keyword>
<evidence type="ECO:0000256" key="6">
    <source>
        <dbReference type="SAM" id="Phobius"/>
    </source>
</evidence>
<name>A0A1I5LI15_9SPHN</name>
<accession>A0A1I5LI15</accession>
<dbReference type="RefSeq" id="WP_090477967.1">
    <property type="nucleotide sequence ID" value="NZ_FOWZ01000001.1"/>
</dbReference>
<evidence type="ECO:0000256" key="4">
    <source>
        <dbReference type="ARBA" id="ARBA00022989"/>
    </source>
</evidence>
<feature type="transmembrane region" description="Helical" evidence="6">
    <location>
        <begin position="303"/>
        <end position="325"/>
    </location>
</feature>
<feature type="transmembrane region" description="Helical" evidence="6">
    <location>
        <begin position="159"/>
        <end position="177"/>
    </location>
</feature>
<organism evidence="7 8">
    <name type="scientific">Qipengyuania nanhaisediminis</name>
    <dbReference type="NCBI Taxonomy" id="604088"/>
    <lineage>
        <taxon>Bacteria</taxon>
        <taxon>Pseudomonadati</taxon>
        <taxon>Pseudomonadota</taxon>
        <taxon>Alphaproteobacteria</taxon>
        <taxon>Sphingomonadales</taxon>
        <taxon>Erythrobacteraceae</taxon>
        <taxon>Qipengyuania</taxon>
    </lineage>
</organism>
<evidence type="ECO:0000256" key="5">
    <source>
        <dbReference type="ARBA" id="ARBA00023136"/>
    </source>
</evidence>